<evidence type="ECO:0000256" key="4">
    <source>
        <dbReference type="SAM" id="SignalP"/>
    </source>
</evidence>
<dbReference type="PANTHER" id="PTHR16320:SF23">
    <property type="entry name" value="SPHINGOMYELINASE C 1"/>
    <property type="match status" value="1"/>
</dbReference>
<evidence type="ECO:0000313" key="6">
    <source>
        <dbReference type="EMBL" id="MDR6269443.1"/>
    </source>
</evidence>
<dbReference type="RefSeq" id="WP_309797776.1">
    <property type="nucleotide sequence ID" value="NZ_BAAAHY010000005.1"/>
</dbReference>
<keyword evidence="7" id="KW-1185">Reference proteome</keyword>
<comment type="caution">
    <text evidence="6">The sequence shown here is derived from an EMBL/GenBank/DDBJ whole genome shotgun (WGS) entry which is preliminary data.</text>
</comment>
<dbReference type="SUPFAM" id="SSF56219">
    <property type="entry name" value="DNase I-like"/>
    <property type="match status" value="1"/>
</dbReference>
<keyword evidence="2 4" id="KW-0732">Signal</keyword>
<accession>A0ABU1JAN4</accession>
<dbReference type="CDD" id="cd09078">
    <property type="entry name" value="nSMase"/>
    <property type="match status" value="1"/>
</dbReference>
<dbReference type="EC" id="3.1.4.12" evidence="6"/>
<organism evidence="6 7">
    <name type="scientific">Arthrobacter russicus</name>
    <dbReference type="NCBI Taxonomy" id="172040"/>
    <lineage>
        <taxon>Bacteria</taxon>
        <taxon>Bacillati</taxon>
        <taxon>Actinomycetota</taxon>
        <taxon>Actinomycetes</taxon>
        <taxon>Micrococcales</taxon>
        <taxon>Micrococcaceae</taxon>
        <taxon>Arthrobacter</taxon>
    </lineage>
</organism>
<comment type="similarity">
    <text evidence="1">Belongs to the neutral sphingomyelinase family.</text>
</comment>
<feature type="chain" id="PRO_5045134839" evidence="4">
    <location>
        <begin position="26"/>
        <end position="318"/>
    </location>
</feature>
<evidence type="ECO:0000313" key="7">
    <source>
        <dbReference type="Proteomes" id="UP001185069"/>
    </source>
</evidence>
<dbReference type="Proteomes" id="UP001185069">
    <property type="component" value="Unassembled WGS sequence"/>
</dbReference>
<dbReference type="InterPro" id="IPR036691">
    <property type="entry name" value="Endo/exonu/phosph_ase_sf"/>
</dbReference>
<name>A0ABU1JAN4_9MICC</name>
<dbReference type="GO" id="GO:0004767">
    <property type="term" value="F:sphingomyelin phosphodiesterase activity"/>
    <property type="evidence" value="ECO:0007669"/>
    <property type="project" value="UniProtKB-EC"/>
</dbReference>
<feature type="domain" description="Endonuclease/exonuclease/phosphatase" evidence="5">
    <location>
        <begin position="62"/>
        <end position="311"/>
    </location>
</feature>
<protein>
    <submittedName>
        <fullName evidence="6">Sphingomyelin phosphodiesterase</fullName>
        <ecNumber evidence="6">3.1.4.12</ecNumber>
    </submittedName>
</protein>
<dbReference type="PANTHER" id="PTHR16320">
    <property type="entry name" value="SPHINGOMYELINASE FAMILY MEMBER"/>
    <property type="match status" value="1"/>
</dbReference>
<dbReference type="InterPro" id="IPR038772">
    <property type="entry name" value="Sph/SMPD2-like"/>
</dbReference>
<sequence>MTLKRLAAIAAVGLSLTGFGLPAQAAGQNSGFSYDDLKIGSMNLRMLPPIAAAGWDQAMRADLIAKDKVVSGQDVVVFQEGFDNTGSERLQTNLAAEYPNQTPWIGRSKSGWNETLGSYGTLTPEDGGVSIVSRWPITVKKQFIYKDSCGMVEPLTNKGFAYAQIKTPAGLVNVIGTHTQAEDSTCKVAPAEMRKSQFAEMKRFIDAQNFPKDQPLFVVGDLNVIAGTPEESAVYRTLNAVQPEFSGGPSFDYAGNSMANYFYGDHPAEQLDYVLPIKGYGSPSSWRVNTRQLHSAPWSAGSQTFTDYSDHYPVFGSK</sequence>
<dbReference type="InterPro" id="IPR005135">
    <property type="entry name" value="Endo/exonuclease/phosphatase"/>
</dbReference>
<dbReference type="Gene3D" id="3.60.10.10">
    <property type="entry name" value="Endonuclease/exonuclease/phosphatase"/>
    <property type="match status" value="1"/>
</dbReference>
<keyword evidence="3 6" id="KW-0378">Hydrolase</keyword>
<evidence type="ECO:0000256" key="1">
    <source>
        <dbReference type="ARBA" id="ARBA00006335"/>
    </source>
</evidence>
<reference evidence="6 7" key="1">
    <citation type="submission" date="2023-07" db="EMBL/GenBank/DDBJ databases">
        <title>Sequencing the genomes of 1000 actinobacteria strains.</title>
        <authorList>
            <person name="Klenk H.-P."/>
        </authorList>
    </citation>
    <scope>NUCLEOTIDE SEQUENCE [LARGE SCALE GENOMIC DNA]</scope>
    <source>
        <strain evidence="6 7">DSM 14555</strain>
    </source>
</reference>
<dbReference type="Pfam" id="PF03372">
    <property type="entry name" value="Exo_endo_phos"/>
    <property type="match status" value="1"/>
</dbReference>
<proteinExistence type="inferred from homology"/>
<dbReference type="NCBIfam" id="TIGR03395">
    <property type="entry name" value="sphingomy"/>
    <property type="match status" value="1"/>
</dbReference>
<dbReference type="InterPro" id="IPR017766">
    <property type="entry name" value="Sphingomyelinase/PLipase_C"/>
</dbReference>
<dbReference type="EMBL" id="JAVDQF010000001">
    <property type="protein sequence ID" value="MDR6269443.1"/>
    <property type="molecule type" value="Genomic_DNA"/>
</dbReference>
<gene>
    <name evidence="6" type="ORF">JOE69_001681</name>
</gene>
<evidence type="ECO:0000259" key="5">
    <source>
        <dbReference type="Pfam" id="PF03372"/>
    </source>
</evidence>
<feature type="signal peptide" evidence="4">
    <location>
        <begin position="1"/>
        <end position="25"/>
    </location>
</feature>
<evidence type="ECO:0000256" key="2">
    <source>
        <dbReference type="ARBA" id="ARBA00022729"/>
    </source>
</evidence>
<evidence type="ECO:0000256" key="3">
    <source>
        <dbReference type="ARBA" id="ARBA00022801"/>
    </source>
</evidence>